<keyword evidence="1" id="KW-0472">Membrane</keyword>
<feature type="transmembrane region" description="Helical" evidence="1">
    <location>
        <begin position="6"/>
        <end position="24"/>
    </location>
</feature>
<keyword evidence="1" id="KW-1133">Transmembrane helix</keyword>
<sequence>MENLLQNIASGLWIVLGVYCFFGLRKWNKRFSELYDELKGEMK</sequence>
<name>A0A8S5NGT8_9CAUD</name>
<protein>
    <submittedName>
        <fullName evidence="2">Holin family protein</fullName>
    </submittedName>
</protein>
<keyword evidence="1" id="KW-0812">Transmembrane</keyword>
<dbReference type="EMBL" id="BK015161">
    <property type="protein sequence ID" value="DAD93530.1"/>
    <property type="molecule type" value="Genomic_DNA"/>
</dbReference>
<accession>A0A8S5NGT8</accession>
<proteinExistence type="predicted"/>
<organism evidence="2">
    <name type="scientific">Siphoviridae sp. ctB9N2</name>
    <dbReference type="NCBI Taxonomy" id="2826188"/>
    <lineage>
        <taxon>Viruses</taxon>
        <taxon>Duplodnaviria</taxon>
        <taxon>Heunggongvirae</taxon>
        <taxon>Uroviricota</taxon>
        <taxon>Caudoviricetes</taxon>
    </lineage>
</organism>
<reference evidence="2" key="1">
    <citation type="journal article" date="2021" name="Proc. Natl. Acad. Sci. U.S.A.">
        <title>A Catalog of Tens of Thousands of Viruses from Human Metagenomes Reveals Hidden Associations with Chronic Diseases.</title>
        <authorList>
            <person name="Tisza M.J."/>
            <person name="Buck C.B."/>
        </authorList>
    </citation>
    <scope>NUCLEOTIDE SEQUENCE</scope>
    <source>
        <strain evidence="2">CtB9N2</strain>
    </source>
</reference>
<evidence type="ECO:0000256" key="1">
    <source>
        <dbReference type="SAM" id="Phobius"/>
    </source>
</evidence>
<evidence type="ECO:0000313" key="2">
    <source>
        <dbReference type="EMBL" id="DAD93530.1"/>
    </source>
</evidence>